<dbReference type="PANTHER" id="PTHR30055:SF234">
    <property type="entry name" value="HTH-TYPE TRANSCRIPTIONAL REGULATOR BETI"/>
    <property type="match status" value="1"/>
</dbReference>
<evidence type="ECO:0000256" key="2">
    <source>
        <dbReference type="ARBA" id="ARBA00023125"/>
    </source>
</evidence>
<dbReference type="InterPro" id="IPR001647">
    <property type="entry name" value="HTH_TetR"/>
</dbReference>
<dbReference type="GO" id="GO:0000976">
    <property type="term" value="F:transcription cis-regulatory region binding"/>
    <property type="evidence" value="ECO:0007669"/>
    <property type="project" value="TreeGrafter"/>
</dbReference>
<dbReference type="SUPFAM" id="SSF46689">
    <property type="entry name" value="Homeodomain-like"/>
    <property type="match status" value="1"/>
</dbReference>
<evidence type="ECO:0000256" key="1">
    <source>
        <dbReference type="ARBA" id="ARBA00023015"/>
    </source>
</evidence>
<proteinExistence type="predicted"/>
<keyword evidence="2 4" id="KW-0238">DNA-binding</keyword>
<dbReference type="InterPro" id="IPR050109">
    <property type="entry name" value="HTH-type_TetR-like_transc_reg"/>
</dbReference>
<feature type="DNA-binding region" description="H-T-H motif" evidence="4">
    <location>
        <begin position="24"/>
        <end position="43"/>
    </location>
</feature>
<evidence type="ECO:0000313" key="7">
    <source>
        <dbReference type="Proteomes" id="UP000192591"/>
    </source>
</evidence>
<dbReference type="GO" id="GO:0003700">
    <property type="term" value="F:DNA-binding transcription factor activity"/>
    <property type="evidence" value="ECO:0007669"/>
    <property type="project" value="TreeGrafter"/>
</dbReference>
<dbReference type="RefSeq" id="WP_081190602.1">
    <property type="nucleotide sequence ID" value="NZ_MWIH01000003.1"/>
</dbReference>
<reference evidence="6 7" key="1">
    <citation type="submission" date="2017-02" db="EMBL/GenBank/DDBJ databases">
        <title>Draft genome of Saccharomonospora sp. 154.</title>
        <authorList>
            <person name="Alonso-Carmona G.S."/>
            <person name="De La Haba R."/>
            <person name="Vera-Gargallo B."/>
            <person name="Sandoval-Trujillo A.H."/>
            <person name="Ramirez-Duran N."/>
            <person name="Ventosa A."/>
        </authorList>
    </citation>
    <scope>NUCLEOTIDE SEQUENCE [LARGE SCALE GENOMIC DNA]</scope>
    <source>
        <strain evidence="6 7">LRS4.154</strain>
    </source>
</reference>
<feature type="domain" description="HTH tetR-type" evidence="5">
    <location>
        <begin position="1"/>
        <end position="61"/>
    </location>
</feature>
<dbReference type="Gene3D" id="1.10.357.10">
    <property type="entry name" value="Tetracycline Repressor, domain 2"/>
    <property type="match status" value="1"/>
</dbReference>
<evidence type="ECO:0000256" key="3">
    <source>
        <dbReference type="ARBA" id="ARBA00023163"/>
    </source>
</evidence>
<evidence type="ECO:0000313" key="6">
    <source>
        <dbReference type="EMBL" id="OQO93640.1"/>
    </source>
</evidence>
<evidence type="ECO:0000256" key="4">
    <source>
        <dbReference type="PROSITE-ProRule" id="PRU00335"/>
    </source>
</evidence>
<accession>A0A1V9A9A0</accession>
<dbReference type="PROSITE" id="PS50977">
    <property type="entry name" value="HTH_TETR_2"/>
    <property type="match status" value="1"/>
</dbReference>
<dbReference type="STRING" id="1962155.B1813_03600"/>
<dbReference type="InterPro" id="IPR036271">
    <property type="entry name" value="Tet_transcr_reg_TetR-rel_C_sf"/>
</dbReference>
<keyword evidence="7" id="KW-1185">Reference proteome</keyword>
<name>A0A1V9A9A0_SACPI</name>
<protein>
    <submittedName>
        <fullName evidence="6">TetR family transcriptional regulator</fullName>
    </submittedName>
</protein>
<dbReference type="InterPro" id="IPR009057">
    <property type="entry name" value="Homeodomain-like_sf"/>
</dbReference>
<sequence length="205" mass="21790">MATRDDIVAAAGHIMSERGYAHATTKEIAREAGYSEATLYKHFADKTEIFLAVLSERSPGLVPTLAGLHEHGPSRDVRDNLADVAAAALGFYAENFPVAMSLFSATELLAAHRARLAEIGGPGPRFPLEELARYVAAEQRRGRISGDVAADSVAALLLGACFQQAFLTVFEGGTRDASQRRHDGQRLADTVLAGLTPGTMSPGRA</sequence>
<dbReference type="Pfam" id="PF00440">
    <property type="entry name" value="TetR_N"/>
    <property type="match status" value="1"/>
</dbReference>
<evidence type="ECO:0000259" key="5">
    <source>
        <dbReference type="PROSITE" id="PS50977"/>
    </source>
</evidence>
<comment type="caution">
    <text evidence="6">The sequence shown here is derived from an EMBL/GenBank/DDBJ whole genome shotgun (WGS) entry which is preliminary data.</text>
</comment>
<dbReference type="EMBL" id="MWIH01000003">
    <property type="protein sequence ID" value="OQO93640.1"/>
    <property type="molecule type" value="Genomic_DNA"/>
</dbReference>
<dbReference type="Proteomes" id="UP000192591">
    <property type="component" value="Unassembled WGS sequence"/>
</dbReference>
<organism evidence="6 7">
    <name type="scientific">Saccharomonospora piscinae</name>
    <dbReference type="NCBI Taxonomy" id="687388"/>
    <lineage>
        <taxon>Bacteria</taxon>
        <taxon>Bacillati</taxon>
        <taxon>Actinomycetota</taxon>
        <taxon>Actinomycetes</taxon>
        <taxon>Pseudonocardiales</taxon>
        <taxon>Pseudonocardiaceae</taxon>
        <taxon>Saccharomonospora</taxon>
    </lineage>
</organism>
<dbReference type="PRINTS" id="PR00455">
    <property type="entry name" value="HTHTETR"/>
</dbReference>
<dbReference type="AlphaFoldDB" id="A0A1V9A9A0"/>
<gene>
    <name evidence="6" type="ORF">B1813_03600</name>
</gene>
<dbReference type="PANTHER" id="PTHR30055">
    <property type="entry name" value="HTH-TYPE TRANSCRIPTIONAL REGULATOR RUTR"/>
    <property type="match status" value="1"/>
</dbReference>
<keyword evidence="1" id="KW-0805">Transcription regulation</keyword>
<keyword evidence="3" id="KW-0804">Transcription</keyword>
<dbReference type="SUPFAM" id="SSF48498">
    <property type="entry name" value="Tetracyclin repressor-like, C-terminal domain"/>
    <property type="match status" value="1"/>
</dbReference>